<dbReference type="SUPFAM" id="SSF81296">
    <property type="entry name" value="E set domains"/>
    <property type="match status" value="6"/>
</dbReference>
<proteinExistence type="predicted"/>
<feature type="domain" description="IPT/TIG" evidence="3">
    <location>
        <begin position="1388"/>
        <end position="1473"/>
    </location>
</feature>
<evidence type="ECO:0000256" key="2">
    <source>
        <dbReference type="PROSITE-ProRule" id="PRU00504"/>
    </source>
</evidence>
<dbReference type="SMART" id="SM00429">
    <property type="entry name" value="IPT"/>
    <property type="match status" value="5"/>
</dbReference>
<feature type="domain" description="IPT/TIG" evidence="3">
    <location>
        <begin position="1566"/>
        <end position="1648"/>
    </location>
</feature>
<dbReference type="EMBL" id="HACM01004049">
    <property type="protein sequence ID" value="CRZ04491.1"/>
    <property type="molecule type" value="Transcribed_RNA"/>
</dbReference>
<protein>
    <recommendedName>
        <fullName evidence="3">IPT/TIG domain-containing protein</fullName>
    </recommendedName>
</protein>
<organism evidence="4">
    <name type="scientific">Spongospora subterranea</name>
    <dbReference type="NCBI Taxonomy" id="70186"/>
    <lineage>
        <taxon>Eukaryota</taxon>
        <taxon>Sar</taxon>
        <taxon>Rhizaria</taxon>
        <taxon>Endomyxa</taxon>
        <taxon>Phytomyxea</taxon>
        <taxon>Plasmodiophorida</taxon>
        <taxon>Plasmodiophoridae</taxon>
        <taxon>Spongospora</taxon>
    </lineage>
</organism>
<reference evidence="4" key="1">
    <citation type="submission" date="2015-04" db="EMBL/GenBank/DDBJ databases">
        <title>The genome sequence of the plant pathogenic Rhizarian Plasmodiophora brassicae reveals insights in its biotrophic life cycle and the origin of chitin synthesis.</title>
        <authorList>
            <person name="Schwelm A."/>
            <person name="Fogelqvist J."/>
            <person name="Knaust A."/>
            <person name="Julke S."/>
            <person name="Lilja T."/>
            <person name="Dhandapani V."/>
            <person name="Bonilla-Rosso G."/>
            <person name="Karlsson M."/>
            <person name="Shevchenko A."/>
            <person name="Choi S.R."/>
            <person name="Kim H.G."/>
            <person name="Park J.Y."/>
            <person name="Lim Y.P."/>
            <person name="Ludwig-Muller J."/>
            <person name="Dixelius C."/>
        </authorList>
    </citation>
    <scope>NUCLEOTIDE SEQUENCE</scope>
    <source>
        <tissue evidence="4">Potato root galls</tissue>
    </source>
</reference>
<dbReference type="PANTHER" id="PTHR46388">
    <property type="entry name" value="NHL REPEAT-CONTAINING PROTEIN 2"/>
    <property type="match status" value="1"/>
</dbReference>
<sequence>DVLLAADSDANGTGSFVVAPSKTLTVSLSGASVQISAADIVLDPTCVLQLGSSKVVLASSGTLELHAGSTSSGTNHFDLTSVEAQRVSTTGSWTLQSSLIKIRGLALADTIVPVELNARASGGQISFTGSSSFYSLNATAASGIYIGATVTSTSGLLLFDGDYDTVGGGQTSIMSGATLTAATNLIMHSRSSGHIVTSGTQTWSAKQNVELYTGVRSVGTSGVFSIVADSDANGSGIIVCSSIANITVESPALASVNLVYYDLQWAGGFKLSASTANVVFDMSRSSPTTFGGSGVVSDSELLMVTTTGTLQLGGSLSSNIVVLGMDRSSKSEQLVRIVGSNSVSFTTGPTTIHKDLIVQTPGSISLSESLTINSGDLLLTADSDANGTGSFVVAPSKTLTVSLSGASVQISSADIFLDPTCALQLGSSHVVFSSSGTREFRAGATNSIGDWLDFSSIELQRVFTSYMLTLTSSFITIRGFALSDTNVPVELNSAVSGGKIIFAGVAVFHSLNATAADGIDVLFPINTTVGDLVLDADFDCDGIGTSTFSSIASLFSAHNLQLHPRGSGSAAAQAPAVWHAKNDITIFTKVTVAGVGNFSFNSDSSTSDGRGSLICSGSGNISSSSISVPFILFVAADYVLSSSCIVSAEYSSIAVSGSGLSTMALGSVSGGCSVSNMEFNLFRTVSSLIFGGSLIYDMIVSHISYAHSAAHIELHAIKDCTSNITVSGPIAAVFSGLSNLVFISSFINISATINSTGSVRLVPSLPSNISLGSSVSQFALSERDINNIITPQTLSVGGFFAEGVFISHVEYISRLGTFEIIARDAVEGVGSRNIGNSTVAYSNLHANSLPLWKIDDSWSISLQIHADVDDSFSGTLLCTLSCAFCRISVNASQSSLDPFLRTSSQQKLEFFGSVPEIRNALNTVVYTRNRSYFGCDAITATLSRFNGDQPINYNGYVEVQLHDGASDGLLSTISGGFLGSSPGYALSAKFNGIRGIAFNSDQTCLYVSDTKNNLILKVSLAGNSTIFAGLSSSGFVDGFGTSARFNRPNGLATLVNGTVVVADTENHAIRFVSPFGNTSTVVSGGYGPLKRPSDVCVSNISGTIFVADTENNRIAVIVQNGSLQSFAGDGQFGYRDSDVSLTARFRHPTGVALDSLSNLYVADSLNHCIRIVYPNGSVSTFAGMPGSHGLSDGYRLTARFHKPISIAIDMHDNLYICDLFNHAIRRIDDSGMVTTIVGNGPGFSDGPAKLFGQLNFPFTVAVSSSMNDLYIADSGNNAIRQVHYVRSLPAISSIWPSSGSSLGNTKVNVTGTFQASPQNLWCSFGDNLLIAAVVVNTHLLSCTTPVHIAGPSLIRIVHKFDYNLEYDKKTYFYASNSKEFSFIEYSVFTMVKRITPSVGLNIGGTPVTILGKNFYDSEQLSCKFDSVVVSAEFVSQESVICISPTRSNGQAYVSLTFDGQQFTSGAHAVFAYIKRPVIDAINPSFAPIYSHTLITVTGTDFIDSAIATCIFGIDKVPAVYKSPTTLLCVTPIRSSPVVDSVSVSMNGLLSESSLLAIQFNFTDMIRISAAVPSEGPITGETIVNISGNGFSSTSAVFCKFGERNVLTPVLSQSSTWVVCRTTPAESGQATVFVGSSATMMASSSLFFLFSEPEIVLSLKPSFGPISGQTPVTVTGWNFRNTPTLQCAFGSAGTVPGQFISMSTVVCLSPNSTAGSVNISVSNNANEFSNTSLPYIYRNLETVTYISPHIGPTWSSIPVYVHGTNFYRSSLIRCSFSSFPLVRPQFINSTCLICLTPKAFSPSNSTVSVANNGVNIAPSTAEYQFVEPIQVISVSPSSGASSGGTLVTVTVDRAQPANGQWQCVFSDADEH</sequence>
<dbReference type="InterPro" id="IPR002909">
    <property type="entry name" value="IPT_dom"/>
</dbReference>
<evidence type="ECO:0000256" key="1">
    <source>
        <dbReference type="ARBA" id="ARBA00022737"/>
    </source>
</evidence>
<feature type="domain" description="IPT/TIG" evidence="3">
    <location>
        <begin position="1475"/>
        <end position="1562"/>
    </location>
</feature>
<dbReference type="PROSITE" id="PS51125">
    <property type="entry name" value="NHL"/>
    <property type="match status" value="2"/>
</dbReference>
<name>A0A0H5QSE5_9EUKA</name>
<dbReference type="PANTHER" id="PTHR46388:SF2">
    <property type="entry name" value="NHL REPEAT-CONTAINING PROTEIN 2"/>
    <property type="match status" value="1"/>
</dbReference>
<dbReference type="Gene3D" id="2.60.40.10">
    <property type="entry name" value="Immunoglobulins"/>
    <property type="match status" value="6"/>
</dbReference>
<dbReference type="InterPro" id="IPR014756">
    <property type="entry name" value="Ig_E-set"/>
</dbReference>
<dbReference type="Pfam" id="PF01436">
    <property type="entry name" value="NHL"/>
    <property type="match status" value="3"/>
</dbReference>
<dbReference type="Gene3D" id="2.120.10.30">
    <property type="entry name" value="TolB, C-terminal domain"/>
    <property type="match status" value="3"/>
</dbReference>
<dbReference type="CDD" id="cd00603">
    <property type="entry name" value="IPT_PCSR"/>
    <property type="match status" value="1"/>
</dbReference>
<feature type="domain" description="IPT/TIG" evidence="3">
    <location>
        <begin position="1651"/>
        <end position="1737"/>
    </location>
</feature>
<keyword evidence="1" id="KW-0677">Repeat</keyword>
<dbReference type="SUPFAM" id="SSF101898">
    <property type="entry name" value="NHL repeat"/>
    <property type="match status" value="1"/>
</dbReference>
<feature type="repeat" description="NHL" evidence="2">
    <location>
        <begin position="1033"/>
        <end position="1075"/>
    </location>
</feature>
<feature type="non-terminal residue" evidence="4">
    <location>
        <position position="1"/>
    </location>
</feature>
<accession>A0A0H5QSE5</accession>
<dbReference type="CDD" id="cd00102">
    <property type="entry name" value="IPT"/>
    <property type="match status" value="3"/>
</dbReference>
<dbReference type="InterPro" id="IPR011042">
    <property type="entry name" value="6-blade_b-propeller_TolB-like"/>
</dbReference>
<feature type="domain" description="IPT/TIG" evidence="3">
    <location>
        <begin position="1288"/>
        <end position="1383"/>
    </location>
</feature>
<dbReference type="InterPro" id="IPR013783">
    <property type="entry name" value="Ig-like_fold"/>
</dbReference>
<feature type="repeat" description="NHL" evidence="2">
    <location>
        <begin position="1076"/>
        <end position="1120"/>
    </location>
</feature>
<evidence type="ECO:0000259" key="3">
    <source>
        <dbReference type="SMART" id="SM00429"/>
    </source>
</evidence>
<dbReference type="Pfam" id="PF01833">
    <property type="entry name" value="TIG"/>
    <property type="match status" value="6"/>
</dbReference>
<dbReference type="InterPro" id="IPR001258">
    <property type="entry name" value="NHL_repeat"/>
</dbReference>
<evidence type="ECO:0000313" key="4">
    <source>
        <dbReference type="EMBL" id="CRZ04491.1"/>
    </source>
</evidence>